<gene>
    <name evidence="1" type="ORF">B0H17DRAFT_1139159</name>
</gene>
<name>A0AAD7D8G1_MYCRO</name>
<protein>
    <submittedName>
        <fullName evidence="1">Uncharacterized protein</fullName>
    </submittedName>
</protein>
<comment type="caution">
    <text evidence="1">The sequence shown here is derived from an EMBL/GenBank/DDBJ whole genome shotgun (WGS) entry which is preliminary data.</text>
</comment>
<reference evidence="1" key="1">
    <citation type="submission" date="2023-03" db="EMBL/GenBank/DDBJ databases">
        <title>Massive genome expansion in bonnet fungi (Mycena s.s.) driven by repeated elements and novel gene families across ecological guilds.</title>
        <authorList>
            <consortium name="Lawrence Berkeley National Laboratory"/>
            <person name="Harder C.B."/>
            <person name="Miyauchi S."/>
            <person name="Viragh M."/>
            <person name="Kuo A."/>
            <person name="Thoen E."/>
            <person name="Andreopoulos B."/>
            <person name="Lu D."/>
            <person name="Skrede I."/>
            <person name="Drula E."/>
            <person name="Henrissat B."/>
            <person name="Morin E."/>
            <person name="Kohler A."/>
            <person name="Barry K."/>
            <person name="LaButti K."/>
            <person name="Morin E."/>
            <person name="Salamov A."/>
            <person name="Lipzen A."/>
            <person name="Mereny Z."/>
            <person name="Hegedus B."/>
            <person name="Baldrian P."/>
            <person name="Stursova M."/>
            <person name="Weitz H."/>
            <person name="Taylor A."/>
            <person name="Grigoriev I.V."/>
            <person name="Nagy L.G."/>
            <person name="Martin F."/>
            <person name="Kauserud H."/>
        </authorList>
    </citation>
    <scope>NUCLEOTIDE SEQUENCE</scope>
    <source>
        <strain evidence="1">CBHHK067</strain>
    </source>
</reference>
<keyword evidence="2" id="KW-1185">Reference proteome</keyword>
<sequence>MYGNQRDSWKILFHSAQELNKLTTTIRRSGAKAYLVKSSRQRNVVFTNTFIEDNLNGMRLKKKKKWIASNLPFPSNLHRGIKTILFPAAQAAVARPWLLEADAKLAHVDREIQRLQAHRSALIEPLSLYCVVLAPHKSIPDDVLREIFIISAYQEGAELETDLTQAAEAGEDREGARNIRLSICAVSSLWRAFALETCSKRTSSGA</sequence>
<accession>A0AAD7D8G1</accession>
<dbReference type="AlphaFoldDB" id="A0AAD7D8G1"/>
<evidence type="ECO:0000313" key="2">
    <source>
        <dbReference type="Proteomes" id="UP001221757"/>
    </source>
</evidence>
<evidence type="ECO:0000313" key="1">
    <source>
        <dbReference type="EMBL" id="KAJ7679631.1"/>
    </source>
</evidence>
<dbReference type="Proteomes" id="UP001221757">
    <property type="component" value="Unassembled WGS sequence"/>
</dbReference>
<proteinExistence type="predicted"/>
<organism evidence="1 2">
    <name type="scientific">Mycena rosella</name>
    <name type="common">Pink bonnet</name>
    <name type="synonym">Agaricus rosellus</name>
    <dbReference type="NCBI Taxonomy" id="1033263"/>
    <lineage>
        <taxon>Eukaryota</taxon>
        <taxon>Fungi</taxon>
        <taxon>Dikarya</taxon>
        <taxon>Basidiomycota</taxon>
        <taxon>Agaricomycotina</taxon>
        <taxon>Agaricomycetes</taxon>
        <taxon>Agaricomycetidae</taxon>
        <taxon>Agaricales</taxon>
        <taxon>Marasmiineae</taxon>
        <taxon>Mycenaceae</taxon>
        <taxon>Mycena</taxon>
    </lineage>
</organism>
<dbReference type="EMBL" id="JARKIE010000130">
    <property type="protein sequence ID" value="KAJ7679631.1"/>
    <property type="molecule type" value="Genomic_DNA"/>
</dbReference>